<dbReference type="Gene3D" id="3.40.50.720">
    <property type="entry name" value="NAD(P)-binding Rossmann-like Domain"/>
    <property type="match status" value="1"/>
</dbReference>
<dbReference type="RefSeq" id="WP_345249167.1">
    <property type="nucleotide sequence ID" value="NZ_BAABHD010000083.1"/>
</dbReference>
<dbReference type="Pfam" id="PF13561">
    <property type="entry name" value="adh_short_C2"/>
    <property type="match status" value="1"/>
</dbReference>
<proteinExistence type="inferred from homology"/>
<evidence type="ECO:0000313" key="2">
    <source>
        <dbReference type="EMBL" id="GAA4468786.1"/>
    </source>
</evidence>
<sequence length="262" mass="27582">MNLDLTGKTAIVCGSTQGIGKASAVELALLGANVTLFARNEETLKKVVQELNTSKGQAHRYIVADFAQPDQVKDAIDLYLIAFPEVHILINNTGGPAGGPLIDAQPEAFSQTFAAHLINNQNLVQAVVPAMKKAGYGRIVNIISTSVKQPIVGLGVSNTIRGAVAQWAKTLSLEIAREGITVNNVLPGYTRTARLDSLLTARAKAQHKSEEEMARQLESEIPMGRFATAEEVAAAVAFLCTPAAASINGINVPVDGGKTGSL</sequence>
<evidence type="ECO:0000256" key="1">
    <source>
        <dbReference type="ARBA" id="ARBA00006484"/>
    </source>
</evidence>
<accession>A0ABP8NPK6</accession>
<dbReference type="SUPFAM" id="SSF51735">
    <property type="entry name" value="NAD(P)-binding Rossmann-fold domains"/>
    <property type="match status" value="1"/>
</dbReference>
<comment type="caution">
    <text evidence="2">The sequence shown here is derived from an EMBL/GenBank/DDBJ whole genome shotgun (WGS) entry which is preliminary data.</text>
</comment>
<evidence type="ECO:0000313" key="3">
    <source>
        <dbReference type="Proteomes" id="UP001501175"/>
    </source>
</evidence>
<dbReference type="InterPro" id="IPR050259">
    <property type="entry name" value="SDR"/>
</dbReference>
<dbReference type="PANTHER" id="PTHR42879">
    <property type="entry name" value="3-OXOACYL-(ACYL-CARRIER-PROTEIN) REDUCTASE"/>
    <property type="match status" value="1"/>
</dbReference>
<dbReference type="InterPro" id="IPR036291">
    <property type="entry name" value="NAD(P)-bd_dom_sf"/>
</dbReference>
<comment type="similarity">
    <text evidence="1">Belongs to the short-chain dehydrogenases/reductases (SDR) family.</text>
</comment>
<dbReference type="PANTHER" id="PTHR42879:SF6">
    <property type="entry name" value="NADPH-DEPENDENT REDUCTASE BACG"/>
    <property type="match status" value="1"/>
</dbReference>
<reference evidence="3" key="1">
    <citation type="journal article" date="2019" name="Int. J. Syst. Evol. Microbiol.">
        <title>The Global Catalogue of Microorganisms (GCM) 10K type strain sequencing project: providing services to taxonomists for standard genome sequencing and annotation.</title>
        <authorList>
            <consortium name="The Broad Institute Genomics Platform"/>
            <consortium name="The Broad Institute Genome Sequencing Center for Infectious Disease"/>
            <person name="Wu L."/>
            <person name="Ma J."/>
        </authorList>
    </citation>
    <scope>NUCLEOTIDE SEQUENCE [LARGE SCALE GENOMIC DNA]</scope>
    <source>
        <strain evidence="3">JCM 17927</strain>
    </source>
</reference>
<name>A0ABP8NPK6_9BACT</name>
<keyword evidence="3" id="KW-1185">Reference proteome</keyword>
<dbReference type="Proteomes" id="UP001501175">
    <property type="component" value="Unassembled WGS sequence"/>
</dbReference>
<protein>
    <submittedName>
        <fullName evidence="2">SDR family oxidoreductase</fullName>
    </submittedName>
</protein>
<dbReference type="InterPro" id="IPR002347">
    <property type="entry name" value="SDR_fam"/>
</dbReference>
<gene>
    <name evidence="2" type="ORF">GCM10023189_54690</name>
</gene>
<dbReference type="EMBL" id="BAABHD010000083">
    <property type="protein sequence ID" value="GAA4468786.1"/>
    <property type="molecule type" value="Genomic_DNA"/>
</dbReference>
<dbReference type="PRINTS" id="PR00081">
    <property type="entry name" value="GDHRDH"/>
</dbReference>
<organism evidence="2 3">
    <name type="scientific">Nibrella saemangeumensis</name>
    <dbReference type="NCBI Taxonomy" id="1084526"/>
    <lineage>
        <taxon>Bacteria</taxon>
        <taxon>Pseudomonadati</taxon>
        <taxon>Bacteroidota</taxon>
        <taxon>Cytophagia</taxon>
        <taxon>Cytophagales</taxon>
        <taxon>Spirosomataceae</taxon>
        <taxon>Nibrella</taxon>
    </lineage>
</organism>